<evidence type="ECO:0000256" key="1">
    <source>
        <dbReference type="SAM" id="Phobius"/>
    </source>
</evidence>
<keyword evidence="1" id="KW-0472">Membrane</keyword>
<protein>
    <submittedName>
        <fullName evidence="2">Uncharacterized protein</fullName>
    </submittedName>
</protein>
<dbReference type="AlphaFoldDB" id="A0A0P0USN1"/>
<evidence type="ECO:0000313" key="3">
    <source>
        <dbReference type="Proteomes" id="UP000067399"/>
    </source>
</evidence>
<accession>A0A0P0USN1</accession>
<sequence>MFRFIEKSFLKTVQIIILIFAAIVLIMAITLGYNKISVKDEKADFPVIKLADYQKMRTNQEKQIAKNLSDNQNFEQKFNSYIDDIVSALSNFPDQVVDKKDLKQKVKVSSKIKTNQYSQSVQLSYVESLAKLTNQVATVGIKVNIDELTSWHDQSFFQQIQKKSKTNFVHIGSLRIERGVYSALWNALTIFAMLVIMLAVLRIEQNTRK</sequence>
<feature type="transmembrane region" description="Helical" evidence="1">
    <location>
        <begin position="183"/>
        <end position="203"/>
    </location>
</feature>
<proteinExistence type="predicted"/>
<dbReference type="RefSeq" id="WP_066045052.1">
    <property type="nucleotide sequence ID" value="NZ_AP013042.1"/>
</dbReference>
<keyword evidence="1" id="KW-0812">Transmembrane</keyword>
<dbReference type="EMBL" id="AP013042">
    <property type="protein sequence ID" value="BAS68134.1"/>
    <property type="molecule type" value="Genomic_DNA"/>
</dbReference>
<reference evidence="2 3" key="2">
    <citation type="journal article" date="2016" name="ISME J.">
        <title>Heterogeneous composition of key metabolic gene clusters in a vent mussel symbiont population.</title>
        <authorList>
            <person name="Ikuta T."/>
            <person name="Takaki Y."/>
            <person name="Nagai Y."/>
            <person name="Shimamura S."/>
            <person name="Tsuda M."/>
            <person name="Kawagucci S."/>
            <person name="Aoki Y."/>
            <person name="Inoue K."/>
            <person name="Teruya M."/>
            <person name="Satou K."/>
            <person name="Teruya K."/>
            <person name="Shimoji M."/>
            <person name="Tamotsu H."/>
            <person name="Hirano T."/>
            <person name="Maruyama T."/>
            <person name="Yoshida T."/>
        </authorList>
    </citation>
    <scope>NUCLEOTIDE SEQUENCE [LARGE SCALE GENOMIC DNA]</scope>
    <source>
        <strain evidence="2 3">Myojin Knoll</strain>
    </source>
</reference>
<organism evidence="2 3">
    <name type="scientific">endosymbiont of Bathymodiolus septemdierum str. Myojin knoll</name>
    <dbReference type="NCBI Taxonomy" id="1303921"/>
    <lineage>
        <taxon>Bacteria</taxon>
        <taxon>Pseudomonadati</taxon>
        <taxon>Pseudomonadota</taxon>
        <taxon>Gammaproteobacteria</taxon>
        <taxon>sulfur-oxidizing symbionts</taxon>
    </lineage>
</organism>
<dbReference type="STRING" id="1303921.BSEPE_1146"/>
<name>A0A0P0USN1_9GAMM</name>
<reference evidence="2 3" key="1">
    <citation type="journal article" date="2000" name="Mar. Ecol. Prog. Ser.">
        <title>Phylogenetic characterization of endosymbionts in three hydrothermal vent mussels: influence on host distributions.</title>
        <authorList>
            <person name="Fujiwara Y."/>
            <person name="Takai K."/>
            <person name="Uematsu K."/>
            <person name="Tsuchida S."/>
            <person name="Hunt J.C."/>
            <person name="Hashimoto J."/>
        </authorList>
    </citation>
    <scope>NUCLEOTIDE SEQUENCE [LARGE SCALE GENOMIC DNA]</scope>
    <source>
        <strain evidence="2 3">Myojin Knoll</strain>
    </source>
</reference>
<gene>
    <name evidence="2" type="ORF">BSEPE_1146</name>
</gene>
<evidence type="ECO:0000313" key="2">
    <source>
        <dbReference type="EMBL" id="BAS68134.1"/>
    </source>
</evidence>
<keyword evidence="1" id="KW-1133">Transmembrane helix</keyword>
<dbReference type="Proteomes" id="UP000067399">
    <property type="component" value="Chromosome"/>
</dbReference>
<dbReference type="OrthoDB" id="9787057at2"/>
<dbReference type="KEGG" id="ebh:BSEPE_1146"/>
<keyword evidence="3" id="KW-1185">Reference proteome</keyword>
<feature type="transmembrane region" description="Helical" evidence="1">
    <location>
        <begin position="12"/>
        <end position="33"/>
    </location>
</feature>